<dbReference type="EMBL" id="BGZK01000253">
    <property type="protein sequence ID" value="GBP31913.1"/>
    <property type="molecule type" value="Genomic_DNA"/>
</dbReference>
<evidence type="ECO:0000313" key="2">
    <source>
        <dbReference type="Proteomes" id="UP000299102"/>
    </source>
</evidence>
<evidence type="ECO:0000313" key="1">
    <source>
        <dbReference type="EMBL" id="GBP31913.1"/>
    </source>
</evidence>
<dbReference type="Proteomes" id="UP000299102">
    <property type="component" value="Unassembled WGS sequence"/>
</dbReference>
<gene>
    <name evidence="1" type="ORF">EVAR_18452_1</name>
</gene>
<reference evidence="1 2" key="1">
    <citation type="journal article" date="2019" name="Commun. Biol.">
        <title>The bagworm genome reveals a unique fibroin gene that provides high tensile strength.</title>
        <authorList>
            <person name="Kono N."/>
            <person name="Nakamura H."/>
            <person name="Ohtoshi R."/>
            <person name="Tomita M."/>
            <person name="Numata K."/>
            <person name="Arakawa K."/>
        </authorList>
    </citation>
    <scope>NUCLEOTIDE SEQUENCE [LARGE SCALE GENOMIC DNA]</scope>
</reference>
<comment type="caution">
    <text evidence="1">The sequence shown here is derived from an EMBL/GenBank/DDBJ whole genome shotgun (WGS) entry which is preliminary data.</text>
</comment>
<protein>
    <submittedName>
        <fullName evidence="1">Uncharacterized protein</fullName>
    </submittedName>
</protein>
<organism evidence="1 2">
    <name type="scientific">Eumeta variegata</name>
    <name type="common">Bagworm moth</name>
    <name type="synonym">Eumeta japonica</name>
    <dbReference type="NCBI Taxonomy" id="151549"/>
    <lineage>
        <taxon>Eukaryota</taxon>
        <taxon>Metazoa</taxon>
        <taxon>Ecdysozoa</taxon>
        <taxon>Arthropoda</taxon>
        <taxon>Hexapoda</taxon>
        <taxon>Insecta</taxon>
        <taxon>Pterygota</taxon>
        <taxon>Neoptera</taxon>
        <taxon>Endopterygota</taxon>
        <taxon>Lepidoptera</taxon>
        <taxon>Glossata</taxon>
        <taxon>Ditrysia</taxon>
        <taxon>Tineoidea</taxon>
        <taxon>Psychidae</taxon>
        <taxon>Oiketicinae</taxon>
        <taxon>Eumeta</taxon>
    </lineage>
</organism>
<accession>A0A4C1UZI4</accession>
<dbReference type="AlphaFoldDB" id="A0A4C1UZI4"/>
<sequence>MSVSPAIPIVFFFTYRTNIRSTAELSSPAALQSLIPFTERAERRTAPHTRCPDGFPLCSGNRRLLSRRRICRMCSSSASTSVIPLPESCPEECPLHLLQPHATVVIDKAGDESVFYKNCILKCTRTHLAYAIGNDMQMFTKDDSAFS</sequence>
<name>A0A4C1UZI4_EUMVA</name>
<proteinExistence type="predicted"/>
<keyword evidence="2" id="KW-1185">Reference proteome</keyword>